<dbReference type="AlphaFoldDB" id="A0A067RCF0"/>
<dbReference type="InParanoid" id="A0A067RCF0"/>
<evidence type="ECO:0000313" key="1">
    <source>
        <dbReference type="EMBL" id="KDR21437.1"/>
    </source>
</evidence>
<organism evidence="1 2">
    <name type="scientific">Zootermopsis nevadensis</name>
    <name type="common">Dampwood termite</name>
    <dbReference type="NCBI Taxonomy" id="136037"/>
    <lineage>
        <taxon>Eukaryota</taxon>
        <taxon>Metazoa</taxon>
        <taxon>Ecdysozoa</taxon>
        <taxon>Arthropoda</taxon>
        <taxon>Hexapoda</taxon>
        <taxon>Insecta</taxon>
        <taxon>Pterygota</taxon>
        <taxon>Neoptera</taxon>
        <taxon>Polyneoptera</taxon>
        <taxon>Dictyoptera</taxon>
        <taxon>Blattodea</taxon>
        <taxon>Blattoidea</taxon>
        <taxon>Termitoidae</taxon>
        <taxon>Termopsidae</taxon>
        <taxon>Zootermopsis</taxon>
    </lineage>
</organism>
<keyword evidence="2" id="KW-1185">Reference proteome</keyword>
<gene>
    <name evidence="1" type="ORF">L798_04137</name>
</gene>
<name>A0A067RCF0_ZOONE</name>
<dbReference type="Proteomes" id="UP000027135">
    <property type="component" value="Unassembled WGS sequence"/>
</dbReference>
<accession>A0A067RCF0</accession>
<reference evidence="1 2" key="1">
    <citation type="journal article" date="2014" name="Nat. Commun.">
        <title>Molecular traces of alternative social organization in a termite genome.</title>
        <authorList>
            <person name="Terrapon N."/>
            <person name="Li C."/>
            <person name="Robertson H.M."/>
            <person name="Ji L."/>
            <person name="Meng X."/>
            <person name="Booth W."/>
            <person name="Chen Z."/>
            <person name="Childers C.P."/>
            <person name="Glastad K.M."/>
            <person name="Gokhale K."/>
            <person name="Gowin J."/>
            <person name="Gronenberg W."/>
            <person name="Hermansen R.A."/>
            <person name="Hu H."/>
            <person name="Hunt B.G."/>
            <person name="Huylmans A.K."/>
            <person name="Khalil S.M."/>
            <person name="Mitchell R.D."/>
            <person name="Munoz-Torres M.C."/>
            <person name="Mustard J.A."/>
            <person name="Pan H."/>
            <person name="Reese J.T."/>
            <person name="Scharf M.E."/>
            <person name="Sun F."/>
            <person name="Vogel H."/>
            <person name="Xiao J."/>
            <person name="Yang W."/>
            <person name="Yang Z."/>
            <person name="Yang Z."/>
            <person name="Zhou J."/>
            <person name="Zhu J."/>
            <person name="Brent C.S."/>
            <person name="Elsik C.G."/>
            <person name="Goodisman M.A."/>
            <person name="Liberles D.A."/>
            <person name="Roe R.M."/>
            <person name="Vargo E.L."/>
            <person name="Vilcinskas A."/>
            <person name="Wang J."/>
            <person name="Bornberg-Bauer E."/>
            <person name="Korb J."/>
            <person name="Zhang G."/>
            <person name="Liebig J."/>
        </authorList>
    </citation>
    <scope>NUCLEOTIDE SEQUENCE [LARGE SCALE GENOMIC DNA]</scope>
    <source>
        <tissue evidence="1">Whole organism</tissue>
    </source>
</reference>
<dbReference type="OMA" id="LGECIHT"/>
<dbReference type="eggNOG" id="KOG1075">
    <property type="taxonomic scope" value="Eukaryota"/>
</dbReference>
<sequence length="157" mass="17417">MSLHHSVTNAGNRTSLNRAVPQTDVSCRKCGARKETLAHILGECIHTKAAVIRRHTEIRDLIMDKIMSNDKTAEVTKEPELQSEKGKLKPDLVVKNQSGVFVVDVTVRYEDGEYLKLAMKEKKDKYGLLLSAMQRERNVPTAEVLPIVVGTRGGHAG</sequence>
<evidence type="ECO:0000313" key="2">
    <source>
        <dbReference type="Proteomes" id="UP000027135"/>
    </source>
</evidence>
<dbReference type="STRING" id="136037.A0A067RCF0"/>
<dbReference type="EMBL" id="KK852555">
    <property type="protein sequence ID" value="KDR21437.1"/>
    <property type="molecule type" value="Genomic_DNA"/>
</dbReference>
<protein>
    <submittedName>
        <fullName evidence="1">Retrovirus-related Pol polyprotein from type-1 retrotransposable element R2</fullName>
    </submittedName>
</protein>
<proteinExistence type="predicted"/>